<keyword evidence="6" id="KW-0680">Restriction system</keyword>
<dbReference type="EMBL" id="LAZR01012337">
    <property type="protein sequence ID" value="KKM27360.1"/>
    <property type="molecule type" value="Genomic_DNA"/>
</dbReference>
<evidence type="ECO:0000256" key="3">
    <source>
        <dbReference type="ARBA" id="ARBA00012654"/>
    </source>
</evidence>
<comment type="similarity">
    <text evidence="2">Belongs to the HsdR family.</text>
</comment>
<dbReference type="InterPro" id="IPR055180">
    <property type="entry name" value="HsdR_RecA-like_helicase_dom_2"/>
</dbReference>
<dbReference type="GO" id="GO:0005524">
    <property type="term" value="F:ATP binding"/>
    <property type="evidence" value="ECO:0007669"/>
    <property type="project" value="UniProtKB-KW"/>
</dbReference>
<sequence length="997" mass="115651">ELGYKYIKPTDLRESSTTQERSSLREVLLKKRLTSKIKDFNPWINNYNIKQVFRILTIPQVSEIEFNQEIWGYLTKPHTFTVEQDIGDGRGRRHQPVKLIDWDDIEKNEFIVSNQYKVNSSRGNIIPDIVVFVNGIPLVIIECKSPILRGEHITTGIRQLHMYQEKTPKLFYYNQILIATAGLTSYYGVVGNSYSHFKQWKEPYPINESDLEEFIKKTGRKTVIPTPQDILIYGLLEPHNLLDLIRSFIVFQTVNGKLIKMMARYQQFRATNKTIQRILDPKERGGTIWHTQGSGKSLTMLFSSVKMRRESKLENPLLVFITDRIDLVDQLNQTFIASGFPNPQEAKDAEHLQELIKTGQGQTIFTTIQKFKLSNKESEEEAEKGVDEGYPVLNESKNIIVLVDEAHRSQYKTFAMRMRKSMPKAFFIAYTGTPLARTEKNEKIKVGKGKTVSKFGSFIDVYDIRQAVEDGVTVQILYENRLPELTIEDSTIDALFDRVFAAKTEEEREAIKDKYATKANLLGADERIKKVSLDILDHYETKIKPNGFKAQIVVNSRALAVKYKMFLDRFNAPESVVLISPNRLYDDDLKKLGVPFITNKTDQKKYIRRFKDHNDSLTFLIVCDMLITGFDAPVEQVMYLDKSLKEHNLLQAIARVNRTYEHKTRGLIVDYYGISLNLEEALEIFDTNDVDGVMKPIDSEIPRLEQFHRTVMQHLNGLDRTDLEGIVLAFHEEDKRAKFRADFRNFAQTLDIILPDPRAEPYLDDLKLLERVIAALNARYREPGLDIAGCGGKVKKLIDEYIRSLSITQLVEPVPILSPKFQEKLDVFKRPESKASEIEHAIRHEISVKLDEDPEFYTSLKERLEKIIKMYRQERIDLANKIKELKALVADVKSRPDIARTMGLNSAEMAFYNICKREMKQVGMINDRELVRVTYEILEKIEPLINIVDWTRKSETQRKIRQKIKKKLREKNPDYTREELNQLAVELVNLAKVHYKY</sequence>
<keyword evidence="8" id="KW-0378">Hydrolase</keyword>
<dbReference type="AlphaFoldDB" id="A0A0F9LIQ5"/>
<dbReference type="CDD" id="cd18800">
    <property type="entry name" value="SF2_C_EcoR124I-like"/>
    <property type="match status" value="1"/>
</dbReference>
<dbReference type="PANTHER" id="PTHR30195">
    <property type="entry name" value="TYPE I SITE-SPECIFIC DEOXYRIBONUCLEASE PROTEIN SUBUNIT M AND R"/>
    <property type="match status" value="1"/>
</dbReference>
<feature type="domain" description="Helicase ATP-binding" evidence="12">
    <location>
        <begin position="277"/>
        <end position="452"/>
    </location>
</feature>
<gene>
    <name evidence="13" type="ORF">LCGC14_1575520</name>
</gene>
<comment type="caution">
    <text evidence="13">The sequence shown here is derived from an EMBL/GenBank/DDBJ whole genome shotgun (WGS) entry which is preliminary data.</text>
</comment>
<dbReference type="InterPro" id="IPR040980">
    <property type="entry name" value="SWI2_SNF2"/>
</dbReference>
<dbReference type="InterPro" id="IPR051268">
    <property type="entry name" value="Type-I_R_enzyme_R_subunit"/>
</dbReference>
<dbReference type="CDD" id="cd22332">
    <property type="entry name" value="HsdR_N"/>
    <property type="match status" value="1"/>
</dbReference>
<evidence type="ECO:0000256" key="4">
    <source>
        <dbReference type="ARBA" id="ARBA00022722"/>
    </source>
</evidence>
<protein>
    <recommendedName>
        <fullName evidence="3">type I site-specific deoxyribonuclease</fullName>
        <ecNumber evidence="3">3.1.21.3</ecNumber>
    </recommendedName>
</protein>
<dbReference type="EC" id="3.1.21.3" evidence="3"/>
<evidence type="ECO:0000256" key="6">
    <source>
        <dbReference type="ARBA" id="ARBA00022747"/>
    </source>
</evidence>
<organism evidence="13">
    <name type="scientific">marine sediment metagenome</name>
    <dbReference type="NCBI Taxonomy" id="412755"/>
    <lineage>
        <taxon>unclassified sequences</taxon>
        <taxon>metagenomes</taxon>
        <taxon>ecological metagenomes</taxon>
    </lineage>
</organism>
<dbReference type="GO" id="GO:0003677">
    <property type="term" value="F:DNA binding"/>
    <property type="evidence" value="ECO:0007669"/>
    <property type="project" value="UniProtKB-KW"/>
</dbReference>
<evidence type="ECO:0000256" key="8">
    <source>
        <dbReference type="ARBA" id="ARBA00022801"/>
    </source>
</evidence>
<keyword evidence="9" id="KW-0067">ATP-binding</keyword>
<keyword evidence="4" id="KW-0540">Nuclease</keyword>
<dbReference type="NCBIfam" id="TIGR00348">
    <property type="entry name" value="hsdR"/>
    <property type="match status" value="1"/>
</dbReference>
<evidence type="ECO:0000313" key="13">
    <source>
        <dbReference type="EMBL" id="KKM27360.1"/>
    </source>
</evidence>
<proteinExistence type="inferred from homology"/>
<evidence type="ECO:0000256" key="11">
    <source>
        <dbReference type="SAM" id="Coils"/>
    </source>
</evidence>
<dbReference type="Gene3D" id="3.90.1570.50">
    <property type="match status" value="1"/>
</dbReference>
<name>A0A0F9LIQ5_9ZZZZ</name>
<dbReference type="CDD" id="cd18030">
    <property type="entry name" value="DEXHc_RE_I_HsdR"/>
    <property type="match status" value="1"/>
</dbReference>
<dbReference type="SUPFAM" id="SSF52540">
    <property type="entry name" value="P-loop containing nucleoside triphosphate hydrolases"/>
    <property type="match status" value="2"/>
</dbReference>
<feature type="non-terminal residue" evidence="13">
    <location>
        <position position="1"/>
    </location>
</feature>
<evidence type="ECO:0000256" key="2">
    <source>
        <dbReference type="ARBA" id="ARBA00008598"/>
    </source>
</evidence>
<dbReference type="SMART" id="SM00487">
    <property type="entry name" value="DEXDc"/>
    <property type="match status" value="1"/>
</dbReference>
<keyword evidence="5" id="KW-0547">Nucleotide-binding</keyword>
<dbReference type="Pfam" id="PF11867">
    <property type="entry name" value="T1RH-like_C"/>
    <property type="match status" value="1"/>
</dbReference>
<evidence type="ECO:0000256" key="7">
    <source>
        <dbReference type="ARBA" id="ARBA00022759"/>
    </source>
</evidence>
<dbReference type="Pfam" id="PF18766">
    <property type="entry name" value="SWI2_SNF2"/>
    <property type="match status" value="1"/>
</dbReference>
<dbReference type="Pfam" id="PF22679">
    <property type="entry name" value="T1R_D3-like"/>
    <property type="match status" value="1"/>
</dbReference>
<dbReference type="InterPro" id="IPR014001">
    <property type="entry name" value="Helicase_ATP-bd"/>
</dbReference>
<evidence type="ECO:0000256" key="10">
    <source>
        <dbReference type="ARBA" id="ARBA00023125"/>
    </source>
</evidence>
<accession>A0A0F9LIQ5</accession>
<dbReference type="InterPro" id="IPR027417">
    <property type="entry name" value="P-loop_NTPase"/>
</dbReference>
<reference evidence="13" key="1">
    <citation type="journal article" date="2015" name="Nature">
        <title>Complex archaea that bridge the gap between prokaryotes and eukaryotes.</title>
        <authorList>
            <person name="Spang A."/>
            <person name="Saw J.H."/>
            <person name="Jorgensen S.L."/>
            <person name="Zaremba-Niedzwiedzka K."/>
            <person name="Martijn J."/>
            <person name="Lind A.E."/>
            <person name="van Eijk R."/>
            <person name="Schleper C."/>
            <person name="Guy L."/>
            <person name="Ettema T.J."/>
        </authorList>
    </citation>
    <scope>NUCLEOTIDE SEQUENCE</scope>
</reference>
<keyword evidence="10" id="KW-0238">DNA-binding</keyword>
<evidence type="ECO:0000256" key="5">
    <source>
        <dbReference type="ARBA" id="ARBA00022741"/>
    </source>
</evidence>
<dbReference type="InterPro" id="IPR021810">
    <property type="entry name" value="T1RH-like_C"/>
</dbReference>
<evidence type="ECO:0000256" key="1">
    <source>
        <dbReference type="ARBA" id="ARBA00000851"/>
    </source>
</evidence>
<dbReference type="PANTHER" id="PTHR30195:SF15">
    <property type="entry name" value="TYPE I RESTRICTION ENZYME HINDI ENDONUCLEASE SUBUNIT"/>
    <property type="match status" value="1"/>
</dbReference>
<dbReference type="PROSITE" id="PS51192">
    <property type="entry name" value="HELICASE_ATP_BIND_1"/>
    <property type="match status" value="1"/>
</dbReference>
<keyword evidence="7" id="KW-0255">Endonuclease</keyword>
<comment type="catalytic activity">
    <reaction evidence="1">
        <text>Endonucleolytic cleavage of DNA to give random double-stranded fragments with terminal 5'-phosphates, ATP is simultaneously hydrolyzed.</text>
        <dbReference type="EC" id="3.1.21.3"/>
    </reaction>
</comment>
<dbReference type="Pfam" id="PF04313">
    <property type="entry name" value="HSDR_N"/>
    <property type="match status" value="1"/>
</dbReference>
<dbReference type="Gene3D" id="3.40.50.300">
    <property type="entry name" value="P-loop containing nucleotide triphosphate hydrolases"/>
    <property type="match status" value="3"/>
</dbReference>
<feature type="coiled-coil region" evidence="11">
    <location>
        <begin position="861"/>
        <end position="895"/>
    </location>
</feature>
<evidence type="ECO:0000256" key="9">
    <source>
        <dbReference type="ARBA" id="ARBA00022840"/>
    </source>
</evidence>
<evidence type="ECO:0000259" key="12">
    <source>
        <dbReference type="PROSITE" id="PS51192"/>
    </source>
</evidence>
<dbReference type="InterPro" id="IPR004473">
    <property type="entry name" value="Restrct_endonuc_typeI_HsdR"/>
</dbReference>
<dbReference type="GO" id="GO:0009307">
    <property type="term" value="P:DNA restriction-modification system"/>
    <property type="evidence" value="ECO:0007669"/>
    <property type="project" value="UniProtKB-KW"/>
</dbReference>
<keyword evidence="11" id="KW-0175">Coiled coil</keyword>
<dbReference type="GO" id="GO:0009035">
    <property type="term" value="F:type I site-specific deoxyribonuclease activity"/>
    <property type="evidence" value="ECO:0007669"/>
    <property type="project" value="UniProtKB-EC"/>
</dbReference>
<dbReference type="InterPro" id="IPR007409">
    <property type="entry name" value="Restrct_endonuc_type1_HsdR_N"/>
</dbReference>